<evidence type="ECO:0000313" key="14">
    <source>
        <dbReference type="Proteomes" id="UP000079169"/>
    </source>
</evidence>
<dbReference type="PaxDb" id="121845-A0A3Q0IQX6"/>
<dbReference type="KEGG" id="dci:103506084"/>
<dbReference type="GO" id="GO:0007160">
    <property type="term" value="P:cell-matrix adhesion"/>
    <property type="evidence" value="ECO:0007669"/>
    <property type="project" value="TreeGrafter"/>
</dbReference>
<evidence type="ECO:0000259" key="13">
    <source>
        <dbReference type="Pfam" id="PF20806"/>
    </source>
</evidence>
<dbReference type="Gene3D" id="2.60.40.1460">
    <property type="entry name" value="Integrin domains. Chain A, domain 2"/>
    <property type="match status" value="1"/>
</dbReference>
<feature type="transmembrane region" description="Helical" evidence="11">
    <location>
        <begin position="523"/>
        <end position="545"/>
    </location>
</feature>
<evidence type="ECO:0000259" key="12">
    <source>
        <dbReference type="Pfam" id="PF08441"/>
    </source>
</evidence>
<keyword evidence="6 11" id="KW-0401">Integrin</keyword>
<keyword evidence="8 11" id="KW-0675">Receptor</keyword>
<evidence type="ECO:0000256" key="3">
    <source>
        <dbReference type="ARBA" id="ARBA00022729"/>
    </source>
</evidence>
<dbReference type="GO" id="GO:0007157">
    <property type="term" value="P:heterophilic cell-cell adhesion via plasma membrane cell adhesion molecules"/>
    <property type="evidence" value="ECO:0007669"/>
    <property type="project" value="UniProtKB-ARBA"/>
</dbReference>
<dbReference type="PANTHER" id="PTHR23220">
    <property type="entry name" value="INTEGRIN ALPHA"/>
    <property type="match status" value="1"/>
</dbReference>
<keyword evidence="11" id="KW-1133">Transmembrane helix</keyword>
<reference evidence="15" key="1">
    <citation type="submission" date="2025-08" db="UniProtKB">
        <authorList>
            <consortium name="RefSeq"/>
        </authorList>
    </citation>
    <scope>IDENTIFICATION</scope>
</reference>
<dbReference type="GO" id="GO:0048513">
    <property type="term" value="P:animal organ development"/>
    <property type="evidence" value="ECO:0007669"/>
    <property type="project" value="UniProtKB-ARBA"/>
</dbReference>
<dbReference type="GO" id="GO:0005178">
    <property type="term" value="F:integrin binding"/>
    <property type="evidence" value="ECO:0007669"/>
    <property type="project" value="TreeGrafter"/>
</dbReference>
<comment type="subcellular location">
    <subcellularLocation>
        <location evidence="1 11">Membrane</location>
        <topology evidence="1 11">Single-pass type I membrane protein</topology>
    </subcellularLocation>
</comment>
<dbReference type="GO" id="GO:0009897">
    <property type="term" value="C:external side of plasma membrane"/>
    <property type="evidence" value="ECO:0007669"/>
    <property type="project" value="TreeGrafter"/>
</dbReference>
<dbReference type="InterPro" id="IPR000413">
    <property type="entry name" value="Integrin_alpha"/>
</dbReference>
<sequence length="577" mass="64091">MAVTGGEFFGGEQMAYAAGAPRSNGTGEVLLFSKSFKTSNQPDHGILEPRLVLTGEQIGSSFGYELTTVDVNGDKKPDLVVGAPFYFDKEGGGAVYIYVNSGQYCLNCQPPVRLTGKTLESRFGIAIANLGDLNKDGYEDIAVGAPYQGNGVVYIYLGSKNGITTEPSQIIESESIPTPSGEFLRTWGSSLSSGVDMDNNGYPDLLVGAYESGGAVLLRARPIIQLATSLDPEFNLRNIDPSKQGCPVDPTAEQSCFTFQTCVNIESLNASSNSRRNGKLILRYKLEAETFVPTQKFSRIYFGPDKAAKWNIVEEKIELKSGESRHCRLQTAYVKENTKDIQSPIKMKLSYSLVQQEPSRIKPGSPLQSIDEFPILDQTAAARVFHATFHKDCGSNDECESELHVKAQLQLEERKHDISSLKSLTLCWYPFQDCLLGTARCFKITCDVYNLYANHEATITIRARLFNSTLVEDYPHVDRVIIASRAKIDIPLSLFLHQKNLTDDETQVKTVAMKDLVQQSRPVWHIILLAILLGLLLLILLILCLRRLGFFRRHRHPPPDPTLSGNLRTTYEDEDDD</sequence>
<evidence type="ECO:0000256" key="1">
    <source>
        <dbReference type="ARBA" id="ARBA00004479"/>
    </source>
</evidence>
<dbReference type="InterPro" id="IPR028994">
    <property type="entry name" value="Integrin_alpha_N"/>
</dbReference>
<evidence type="ECO:0000256" key="6">
    <source>
        <dbReference type="ARBA" id="ARBA00023037"/>
    </source>
</evidence>
<dbReference type="GO" id="GO:0007229">
    <property type="term" value="P:integrin-mediated signaling pathway"/>
    <property type="evidence" value="ECO:0007669"/>
    <property type="project" value="UniProtKB-KW"/>
</dbReference>
<dbReference type="PRINTS" id="PR01185">
    <property type="entry name" value="INTEGRINA"/>
</dbReference>
<keyword evidence="9" id="KW-0325">Glycoprotein</keyword>
<dbReference type="PANTHER" id="PTHR23220:SF122">
    <property type="entry name" value="INTEGRIN ALPHA-PS1"/>
    <property type="match status" value="1"/>
</dbReference>
<dbReference type="Proteomes" id="UP000079169">
    <property type="component" value="Unplaced"/>
</dbReference>
<name>A0A3Q0IQX6_DIACI</name>
<gene>
    <name evidence="15" type="primary">LOC103506084</name>
</gene>
<feature type="repeat" description="FG-GAP" evidence="10">
    <location>
        <begin position="109"/>
        <end position="165"/>
    </location>
</feature>
<dbReference type="InterPro" id="IPR013519">
    <property type="entry name" value="Int_alpha_beta-p"/>
</dbReference>
<comment type="similarity">
    <text evidence="2 11">Belongs to the integrin alpha chain family.</text>
</comment>
<dbReference type="SUPFAM" id="SSF69318">
    <property type="entry name" value="Integrin alpha N-terminal domain"/>
    <property type="match status" value="1"/>
</dbReference>
<keyword evidence="4" id="KW-0677">Repeat</keyword>
<dbReference type="SMART" id="SM00191">
    <property type="entry name" value="Int_alpha"/>
    <property type="match status" value="3"/>
</dbReference>
<evidence type="ECO:0000313" key="15">
    <source>
        <dbReference type="RefSeq" id="XP_026677028.1"/>
    </source>
</evidence>
<evidence type="ECO:0000256" key="8">
    <source>
        <dbReference type="ARBA" id="ARBA00023170"/>
    </source>
</evidence>
<protein>
    <submittedName>
        <fullName evidence="15">Integrin alpha-PS1</fullName>
    </submittedName>
</protein>
<dbReference type="GO" id="GO:0008305">
    <property type="term" value="C:integrin complex"/>
    <property type="evidence" value="ECO:0007669"/>
    <property type="project" value="InterPro"/>
</dbReference>
<feature type="repeat" description="FG-GAP" evidence="10">
    <location>
        <begin position="173"/>
        <end position="235"/>
    </location>
</feature>
<dbReference type="Pfam" id="PF01839">
    <property type="entry name" value="FG-GAP"/>
    <property type="match status" value="3"/>
</dbReference>
<dbReference type="InterPro" id="IPR013649">
    <property type="entry name" value="Integrin_alpha_Ig-like_1"/>
</dbReference>
<proteinExistence type="inferred from homology"/>
<evidence type="ECO:0000256" key="5">
    <source>
        <dbReference type="ARBA" id="ARBA00022889"/>
    </source>
</evidence>
<feature type="repeat" description="FG-GAP" evidence="10">
    <location>
        <begin position="48"/>
        <end position="107"/>
    </location>
</feature>
<keyword evidence="14" id="KW-1185">Reference proteome</keyword>
<keyword evidence="7 11" id="KW-0472">Membrane</keyword>
<dbReference type="Pfam" id="PF08441">
    <property type="entry name" value="Integrin_A_Ig_1"/>
    <property type="match status" value="1"/>
</dbReference>
<dbReference type="Pfam" id="PF20806">
    <property type="entry name" value="Integrin_A_Ig_3"/>
    <property type="match status" value="1"/>
</dbReference>
<dbReference type="CTD" id="32275"/>
<evidence type="ECO:0000256" key="2">
    <source>
        <dbReference type="ARBA" id="ARBA00008054"/>
    </source>
</evidence>
<dbReference type="STRING" id="121845.A0A3Q0IQX6"/>
<dbReference type="InterPro" id="IPR048286">
    <property type="entry name" value="Integrin_alpha_Ig-like_3"/>
</dbReference>
<dbReference type="InterPro" id="IPR013517">
    <property type="entry name" value="FG-GAP"/>
</dbReference>
<keyword evidence="3" id="KW-0732">Signal</keyword>
<evidence type="ECO:0000256" key="10">
    <source>
        <dbReference type="PROSITE-ProRule" id="PRU00803"/>
    </source>
</evidence>
<dbReference type="GO" id="GO:0033627">
    <property type="term" value="P:cell adhesion mediated by integrin"/>
    <property type="evidence" value="ECO:0007669"/>
    <property type="project" value="TreeGrafter"/>
</dbReference>
<evidence type="ECO:0000256" key="7">
    <source>
        <dbReference type="ARBA" id="ARBA00023136"/>
    </source>
</evidence>
<accession>A0A3Q0IQX6</accession>
<keyword evidence="11" id="KW-0812">Transmembrane</keyword>
<dbReference type="InterPro" id="IPR032695">
    <property type="entry name" value="Integrin_dom_sf"/>
</dbReference>
<feature type="domain" description="Integrin alpha third immunoglobulin-like" evidence="13">
    <location>
        <begin position="433"/>
        <end position="513"/>
    </location>
</feature>
<dbReference type="Gene3D" id="2.130.10.130">
    <property type="entry name" value="Integrin alpha, N-terminal"/>
    <property type="match status" value="1"/>
</dbReference>
<dbReference type="AlphaFoldDB" id="A0A3Q0IQX6"/>
<dbReference type="Gene3D" id="1.20.5.930">
    <property type="entry name" value="Bicelle-embedded integrin alpha(iib) transmembrane segment"/>
    <property type="match status" value="1"/>
</dbReference>
<dbReference type="RefSeq" id="XP_026677028.1">
    <property type="nucleotide sequence ID" value="XM_026821227.1"/>
</dbReference>
<evidence type="ECO:0000256" key="9">
    <source>
        <dbReference type="ARBA" id="ARBA00023180"/>
    </source>
</evidence>
<evidence type="ECO:0000256" key="4">
    <source>
        <dbReference type="ARBA" id="ARBA00022737"/>
    </source>
</evidence>
<dbReference type="PROSITE" id="PS51470">
    <property type="entry name" value="FG_GAP"/>
    <property type="match status" value="3"/>
</dbReference>
<evidence type="ECO:0000256" key="11">
    <source>
        <dbReference type="RuleBase" id="RU003762"/>
    </source>
</evidence>
<feature type="domain" description="Integrin alpha first immunoglubulin-like" evidence="12">
    <location>
        <begin position="220"/>
        <end position="391"/>
    </location>
</feature>
<keyword evidence="5 11" id="KW-0130">Cell adhesion</keyword>
<organism evidence="14 15">
    <name type="scientific">Diaphorina citri</name>
    <name type="common">Asian citrus psyllid</name>
    <dbReference type="NCBI Taxonomy" id="121845"/>
    <lineage>
        <taxon>Eukaryota</taxon>
        <taxon>Metazoa</taxon>
        <taxon>Ecdysozoa</taxon>
        <taxon>Arthropoda</taxon>
        <taxon>Hexapoda</taxon>
        <taxon>Insecta</taxon>
        <taxon>Pterygota</taxon>
        <taxon>Neoptera</taxon>
        <taxon>Paraneoptera</taxon>
        <taxon>Hemiptera</taxon>
        <taxon>Sternorrhyncha</taxon>
        <taxon>Psylloidea</taxon>
        <taxon>Psyllidae</taxon>
        <taxon>Diaphorininae</taxon>
        <taxon>Diaphorina</taxon>
    </lineage>
</organism>
<dbReference type="Gene3D" id="2.60.40.1530">
    <property type="entry name" value="ntegrin, alpha v. Chain A, domain 4"/>
    <property type="match status" value="1"/>
</dbReference>
<dbReference type="GeneID" id="103506084"/>
<dbReference type="SUPFAM" id="SSF69179">
    <property type="entry name" value="Integrin domains"/>
    <property type="match status" value="2"/>
</dbReference>